<dbReference type="GO" id="GO:0022857">
    <property type="term" value="F:transmembrane transporter activity"/>
    <property type="evidence" value="ECO:0007669"/>
    <property type="project" value="InterPro"/>
</dbReference>
<keyword evidence="8" id="KW-1185">Reference proteome</keyword>
<dbReference type="KEGG" id="cwo:Cwoe_0527"/>
<evidence type="ECO:0000256" key="3">
    <source>
        <dbReference type="ARBA" id="ARBA00022692"/>
    </source>
</evidence>
<dbReference type="STRING" id="469383.Cwoe_0527"/>
<keyword evidence="2" id="KW-1003">Cell membrane</keyword>
<dbReference type="PANTHER" id="PTHR47089:SF1">
    <property type="entry name" value="GUANOSINE ABC TRANSPORTER PERMEASE PROTEIN NUPP"/>
    <property type="match status" value="1"/>
</dbReference>
<reference evidence="8" key="2">
    <citation type="submission" date="2010-01" db="EMBL/GenBank/DDBJ databases">
        <title>The complete genome of Conexibacter woesei DSM 14684.</title>
        <authorList>
            <consortium name="US DOE Joint Genome Institute (JGI-PGF)"/>
            <person name="Lucas S."/>
            <person name="Copeland A."/>
            <person name="Lapidus A."/>
            <person name="Glavina del Rio T."/>
            <person name="Dalin E."/>
            <person name="Tice H."/>
            <person name="Bruce D."/>
            <person name="Goodwin L."/>
            <person name="Pitluck S."/>
            <person name="Kyrpides N."/>
            <person name="Mavromatis K."/>
            <person name="Ivanova N."/>
            <person name="Mikhailova N."/>
            <person name="Chertkov O."/>
            <person name="Brettin T."/>
            <person name="Detter J.C."/>
            <person name="Han C."/>
            <person name="Larimer F."/>
            <person name="Land M."/>
            <person name="Hauser L."/>
            <person name="Markowitz V."/>
            <person name="Cheng J.-F."/>
            <person name="Hugenholtz P."/>
            <person name="Woyke T."/>
            <person name="Wu D."/>
            <person name="Pukall R."/>
            <person name="Steenblock K."/>
            <person name="Schneider S."/>
            <person name="Klenk H.-P."/>
            <person name="Eisen J.A."/>
        </authorList>
    </citation>
    <scope>NUCLEOTIDE SEQUENCE [LARGE SCALE GENOMIC DNA]</scope>
    <source>
        <strain evidence="8">DSM 14684 / CIP 108061 / JCM 11494 / NBRC 100937 / ID131577</strain>
    </source>
</reference>
<keyword evidence="5 6" id="KW-0472">Membrane</keyword>
<keyword evidence="4 6" id="KW-1133">Transmembrane helix</keyword>
<feature type="transmembrane region" description="Helical" evidence="6">
    <location>
        <begin position="103"/>
        <end position="121"/>
    </location>
</feature>
<evidence type="ECO:0000313" key="7">
    <source>
        <dbReference type="EMBL" id="ADB48962.1"/>
    </source>
</evidence>
<evidence type="ECO:0000256" key="2">
    <source>
        <dbReference type="ARBA" id="ARBA00022475"/>
    </source>
</evidence>
<dbReference type="GO" id="GO:0005886">
    <property type="term" value="C:plasma membrane"/>
    <property type="evidence" value="ECO:0007669"/>
    <property type="project" value="UniProtKB-SubCell"/>
</dbReference>
<evidence type="ECO:0000256" key="6">
    <source>
        <dbReference type="SAM" id="Phobius"/>
    </source>
</evidence>
<dbReference type="AlphaFoldDB" id="D3F892"/>
<dbReference type="PANTHER" id="PTHR47089">
    <property type="entry name" value="ABC TRANSPORTER, PERMEASE PROTEIN"/>
    <property type="match status" value="1"/>
</dbReference>
<dbReference type="OrthoDB" id="45037at2"/>
<feature type="transmembrane region" description="Helical" evidence="6">
    <location>
        <begin position="68"/>
        <end position="91"/>
    </location>
</feature>
<organism evidence="7 8">
    <name type="scientific">Conexibacter woesei (strain DSM 14684 / CCUG 47730 / CIP 108061 / JCM 11494 / NBRC 100937 / ID131577)</name>
    <dbReference type="NCBI Taxonomy" id="469383"/>
    <lineage>
        <taxon>Bacteria</taxon>
        <taxon>Bacillati</taxon>
        <taxon>Actinomycetota</taxon>
        <taxon>Thermoleophilia</taxon>
        <taxon>Solirubrobacterales</taxon>
        <taxon>Conexibacteraceae</taxon>
        <taxon>Conexibacter</taxon>
    </lineage>
</organism>
<proteinExistence type="predicted"/>
<dbReference type="Proteomes" id="UP000008229">
    <property type="component" value="Chromosome"/>
</dbReference>
<comment type="subcellular location">
    <subcellularLocation>
        <location evidence="1">Cell membrane</location>
        <topology evidence="1">Multi-pass membrane protein</topology>
    </subcellularLocation>
</comment>
<dbReference type="eggNOG" id="COG4603">
    <property type="taxonomic scope" value="Bacteria"/>
</dbReference>
<accession>D3F892</accession>
<reference evidence="7 8" key="1">
    <citation type="journal article" date="2010" name="Stand. Genomic Sci.">
        <title>Complete genome sequence of Conexibacter woesei type strain (ID131577).</title>
        <authorList>
            <person name="Pukall R."/>
            <person name="Lapidus A."/>
            <person name="Glavina Del Rio T."/>
            <person name="Copeland A."/>
            <person name="Tice H."/>
            <person name="Cheng J.-F."/>
            <person name="Lucas S."/>
            <person name="Chen F."/>
            <person name="Nolan M."/>
            <person name="Bruce D."/>
            <person name="Goodwin L."/>
            <person name="Pitluck S."/>
            <person name="Mavromatis K."/>
            <person name="Ivanova N."/>
            <person name="Ovchinnikova G."/>
            <person name="Pati A."/>
            <person name="Chen A."/>
            <person name="Palaniappan K."/>
            <person name="Land M."/>
            <person name="Hauser L."/>
            <person name="Chang Y.-J."/>
            <person name="Jeffries C.D."/>
            <person name="Chain P."/>
            <person name="Meincke L."/>
            <person name="Sims D."/>
            <person name="Brettin T."/>
            <person name="Detter J.C."/>
            <person name="Rohde M."/>
            <person name="Goeker M."/>
            <person name="Bristow J."/>
            <person name="Eisen J.A."/>
            <person name="Markowitz V."/>
            <person name="Kyrpides N.C."/>
            <person name="Klenk H.-P."/>
            <person name="Hugenholtz P."/>
        </authorList>
    </citation>
    <scope>NUCLEOTIDE SEQUENCE [LARGE SCALE GENOMIC DNA]</scope>
    <source>
        <strain evidence="8">DSM 14684 / CIP 108061 / JCM 11494 / NBRC 100937 / ID131577</strain>
    </source>
</reference>
<feature type="transmembrane region" description="Helical" evidence="6">
    <location>
        <begin position="28"/>
        <end position="48"/>
    </location>
</feature>
<dbReference type="EMBL" id="CP001854">
    <property type="protein sequence ID" value="ADB48962.1"/>
    <property type="molecule type" value="Genomic_DNA"/>
</dbReference>
<dbReference type="InterPro" id="IPR001851">
    <property type="entry name" value="ABC_transp_permease"/>
</dbReference>
<dbReference type="CDD" id="cd06580">
    <property type="entry name" value="TM_PBP1_transp_TpRbsC_like"/>
    <property type="match status" value="1"/>
</dbReference>
<feature type="transmembrane region" description="Helical" evidence="6">
    <location>
        <begin position="257"/>
        <end position="277"/>
    </location>
</feature>
<keyword evidence="3 6" id="KW-0812">Transmembrane</keyword>
<evidence type="ECO:0000313" key="8">
    <source>
        <dbReference type="Proteomes" id="UP000008229"/>
    </source>
</evidence>
<dbReference type="HOGENOM" id="CLU_040769_0_0_11"/>
<feature type="transmembrane region" description="Helical" evidence="6">
    <location>
        <begin position="335"/>
        <end position="354"/>
    </location>
</feature>
<evidence type="ECO:0000256" key="1">
    <source>
        <dbReference type="ARBA" id="ARBA00004651"/>
    </source>
</evidence>
<dbReference type="RefSeq" id="WP_012932015.1">
    <property type="nucleotide sequence ID" value="NC_013739.1"/>
</dbReference>
<gene>
    <name evidence="7" type="ordered locus">Cwoe_0527</name>
</gene>
<evidence type="ECO:0000256" key="4">
    <source>
        <dbReference type="ARBA" id="ARBA00022989"/>
    </source>
</evidence>
<feature type="transmembrane region" description="Helical" evidence="6">
    <location>
        <begin position="127"/>
        <end position="148"/>
    </location>
</feature>
<name>D3F892_CONWI</name>
<feature type="transmembrane region" description="Helical" evidence="6">
    <location>
        <begin position="157"/>
        <end position="175"/>
    </location>
</feature>
<dbReference type="Pfam" id="PF02653">
    <property type="entry name" value="BPD_transp_2"/>
    <property type="match status" value="1"/>
</dbReference>
<evidence type="ECO:0000256" key="5">
    <source>
        <dbReference type="ARBA" id="ARBA00023136"/>
    </source>
</evidence>
<feature type="transmembrane region" description="Helical" evidence="6">
    <location>
        <begin position="207"/>
        <end position="226"/>
    </location>
</feature>
<sequence length="378" mass="39783">MTPVSVQPAGGRRWQLQRRSEPGNVQRFRLGAVLIGLVLVIVAGAFAVDGAPNDYFLTLWNGTFGSTIGLDAILLQMLPFLLLGLAVALPYRLGLWNVGGDGQLLMGAWAATGIAFVLSSWPGWALLPAMFVAGAVVGALWILVPALARTRLGVSEIASTLMLNFVAVFWMTYWATKPWGENLSAGGIKSEPIPAQVMVGYVTLGQISVPITLLGAIALALGLWVWSKKSRFAYEVEIVGSNPEAARYAGMPVNRRIVQMMLIGGAIAGLAGAMELVNVTHRYGSSLTNNYGYSAFVIAVLAAGREAGVLLLALLLAAMGVATNALLVFGVSSDLLFATFGLILLLGALGDGLARFQLVRVPARSAGRADAAVTQETS</sequence>
<protein>
    <submittedName>
        <fullName evidence="7">Inner-membrane translocator</fullName>
    </submittedName>
</protein>